<evidence type="ECO:0000259" key="1">
    <source>
        <dbReference type="Pfam" id="PF01637"/>
    </source>
</evidence>
<reference evidence="2" key="1">
    <citation type="journal article" date="2015" name="Nature">
        <title>Complex archaea that bridge the gap between prokaryotes and eukaryotes.</title>
        <authorList>
            <person name="Spang A."/>
            <person name="Saw J.H."/>
            <person name="Jorgensen S.L."/>
            <person name="Zaremba-Niedzwiedzka K."/>
            <person name="Martijn J."/>
            <person name="Lind A.E."/>
            <person name="van Eijk R."/>
            <person name="Schleper C."/>
            <person name="Guy L."/>
            <person name="Ettema T.J."/>
        </authorList>
    </citation>
    <scope>NUCLEOTIDE SEQUENCE</scope>
</reference>
<proteinExistence type="predicted"/>
<gene>
    <name evidence="2" type="ORF">LCGC14_2620270</name>
</gene>
<dbReference type="AlphaFoldDB" id="A0A0F9AQV5"/>
<dbReference type="InterPro" id="IPR011579">
    <property type="entry name" value="ATPase_dom"/>
</dbReference>
<dbReference type="Gene3D" id="3.40.50.300">
    <property type="entry name" value="P-loop containing nucleotide triphosphate hydrolases"/>
    <property type="match status" value="1"/>
</dbReference>
<feature type="non-terminal residue" evidence="2">
    <location>
        <position position="247"/>
    </location>
</feature>
<dbReference type="SUPFAM" id="SSF52540">
    <property type="entry name" value="P-loop containing nucleoside triphosphate hydrolases"/>
    <property type="match status" value="1"/>
</dbReference>
<organism evidence="2">
    <name type="scientific">marine sediment metagenome</name>
    <dbReference type="NCBI Taxonomy" id="412755"/>
    <lineage>
        <taxon>unclassified sequences</taxon>
        <taxon>metagenomes</taxon>
        <taxon>ecological metagenomes</taxon>
    </lineage>
</organism>
<name>A0A0F9AQV5_9ZZZZ</name>
<accession>A0A0F9AQV5</accession>
<dbReference type="GO" id="GO:0005524">
    <property type="term" value="F:ATP binding"/>
    <property type="evidence" value="ECO:0007669"/>
    <property type="project" value="InterPro"/>
</dbReference>
<dbReference type="Pfam" id="PF01637">
    <property type="entry name" value="ATPase_2"/>
    <property type="match status" value="1"/>
</dbReference>
<feature type="domain" description="ATPase" evidence="1">
    <location>
        <begin position="3"/>
        <end position="210"/>
    </location>
</feature>
<dbReference type="EMBL" id="LAZR01044701">
    <property type="protein sequence ID" value="KKL04017.1"/>
    <property type="molecule type" value="Genomic_DNA"/>
</dbReference>
<sequence length="247" mass="28947">MKFYNREKPLSVLRSFNKIVEEKGSRIIVVTGRRRIGKTRLVVEAFKEQNYLYFFVKKKRVNDLLAEWSVEIQETFGSVFYGRFQNFEALLTFLFEFSIKRQLTVVFDEVQNLLYSDSSAFGTVQKVFDLNREKSKLLLVFLGSSFSLMERIFKNEKEPLFGRAAEILTLSYLPVKSQEQILKDHGLYSGENLLHLFSLFDGVPKYIEDFIDLGKNSYKSNFKELLSTREIIWEEGENTLKEAFGKE</sequence>
<comment type="caution">
    <text evidence="2">The sequence shown here is derived from an EMBL/GenBank/DDBJ whole genome shotgun (WGS) entry which is preliminary data.</text>
</comment>
<dbReference type="InterPro" id="IPR027417">
    <property type="entry name" value="P-loop_NTPase"/>
</dbReference>
<dbReference type="PANTHER" id="PTHR34704">
    <property type="entry name" value="ATPASE"/>
    <property type="match status" value="1"/>
</dbReference>
<dbReference type="PANTHER" id="PTHR34704:SF1">
    <property type="entry name" value="ATPASE"/>
    <property type="match status" value="1"/>
</dbReference>
<evidence type="ECO:0000313" key="2">
    <source>
        <dbReference type="EMBL" id="KKL04017.1"/>
    </source>
</evidence>
<protein>
    <recommendedName>
        <fullName evidence="1">ATPase domain-containing protein</fullName>
    </recommendedName>
</protein>